<dbReference type="EMBL" id="REFW01000002">
    <property type="protein sequence ID" value="RMB59640.1"/>
    <property type="molecule type" value="Genomic_DNA"/>
</dbReference>
<dbReference type="PANTHER" id="PTHR43471:SF3">
    <property type="entry name" value="ABC TRANSPORTER PERMEASE PROTEIN NATB"/>
    <property type="match status" value="1"/>
</dbReference>
<comment type="subcellular location">
    <subcellularLocation>
        <location evidence="1">Membrane</location>
        <topology evidence="1">Multi-pass membrane protein</topology>
    </subcellularLocation>
</comment>
<keyword evidence="8" id="KW-1185">Reference proteome</keyword>
<organism evidence="7 8">
    <name type="scientific">Tessaracoccus antarcticus</name>
    <dbReference type="NCBI Taxonomy" id="2479848"/>
    <lineage>
        <taxon>Bacteria</taxon>
        <taxon>Bacillati</taxon>
        <taxon>Actinomycetota</taxon>
        <taxon>Actinomycetes</taxon>
        <taxon>Propionibacteriales</taxon>
        <taxon>Propionibacteriaceae</taxon>
        <taxon>Tessaracoccus</taxon>
    </lineage>
</organism>
<evidence type="ECO:0000256" key="4">
    <source>
        <dbReference type="ARBA" id="ARBA00023136"/>
    </source>
</evidence>
<accession>A0A3M0G3U2</accession>
<keyword evidence="3 5" id="KW-1133">Transmembrane helix</keyword>
<evidence type="ECO:0000256" key="5">
    <source>
        <dbReference type="SAM" id="Phobius"/>
    </source>
</evidence>
<evidence type="ECO:0000259" key="6">
    <source>
        <dbReference type="Pfam" id="PF12698"/>
    </source>
</evidence>
<sequence length="386" mass="41556">MSYPAPSMPWWIVARREIMAKLTQKAFWISTIVVVVILIGSFFFTFLFANSQDKMTVGVTDEAGAQVVALAAQSSGRDIQSSTLPQDEIRAAVEDGDIEAGLVRTDDGWDLLVDSIETNVGDVQQAVSTYMTNQNARELGIDPAALQKGSNVTLQLTGEQVEQDAAIALVTGLVFSVLFFMSALTYGLQIAQSVVEEKESRIVEILTAAVPTRHLLIGKVLGNTIMAMGQLLIFLTVGVIGISLTEFGKFLPLLAPNIGWFIVFFLVGFAALSCLWAATGAMATRVQDLNNTTMPLTFILMGVYFAGFLARGTAAQVLSYVPIVSSVIMPQRLLSGQSTWIDAVIALVLCLIFMGAAILVGAQIYRRGILKTSGILNLKEAFSRAG</sequence>
<feature type="transmembrane region" description="Helical" evidence="5">
    <location>
        <begin position="343"/>
        <end position="365"/>
    </location>
</feature>
<dbReference type="Pfam" id="PF12698">
    <property type="entry name" value="ABC2_membrane_3"/>
    <property type="match status" value="1"/>
</dbReference>
<dbReference type="AlphaFoldDB" id="A0A3M0G3U2"/>
<dbReference type="OrthoDB" id="3268959at2"/>
<dbReference type="GO" id="GO:0016020">
    <property type="term" value="C:membrane"/>
    <property type="evidence" value="ECO:0007669"/>
    <property type="project" value="UniProtKB-SubCell"/>
</dbReference>
<proteinExistence type="predicted"/>
<evidence type="ECO:0000313" key="7">
    <source>
        <dbReference type="EMBL" id="RMB59640.1"/>
    </source>
</evidence>
<protein>
    <submittedName>
        <fullName evidence="7">ABC transporter permease</fullName>
    </submittedName>
</protein>
<feature type="transmembrane region" description="Helical" evidence="5">
    <location>
        <begin position="298"/>
        <end position="323"/>
    </location>
</feature>
<dbReference type="Proteomes" id="UP000275256">
    <property type="component" value="Unassembled WGS sequence"/>
</dbReference>
<feature type="transmembrane region" description="Helical" evidence="5">
    <location>
        <begin position="257"/>
        <end position="278"/>
    </location>
</feature>
<reference evidence="7 8" key="1">
    <citation type="submission" date="2018-10" db="EMBL/GenBank/DDBJ databases">
        <title>Tessaracoccus antarcticuss sp. nov., isolated from sediment.</title>
        <authorList>
            <person name="Zhou L.Y."/>
            <person name="Du Z.J."/>
        </authorList>
    </citation>
    <scope>NUCLEOTIDE SEQUENCE [LARGE SCALE GENOMIC DNA]</scope>
    <source>
        <strain evidence="7 8">JDX10</strain>
    </source>
</reference>
<comment type="caution">
    <text evidence="7">The sequence shown here is derived from an EMBL/GenBank/DDBJ whole genome shotgun (WGS) entry which is preliminary data.</text>
</comment>
<feature type="transmembrane region" description="Helical" evidence="5">
    <location>
        <begin position="165"/>
        <end position="188"/>
    </location>
</feature>
<feature type="transmembrane region" description="Helical" evidence="5">
    <location>
        <begin position="26"/>
        <end position="49"/>
    </location>
</feature>
<dbReference type="RefSeq" id="WP_121901119.1">
    <property type="nucleotide sequence ID" value="NZ_REFW01000002.1"/>
</dbReference>
<dbReference type="InterPro" id="IPR013525">
    <property type="entry name" value="ABC2_TM"/>
</dbReference>
<evidence type="ECO:0000313" key="8">
    <source>
        <dbReference type="Proteomes" id="UP000275256"/>
    </source>
</evidence>
<keyword evidence="4 5" id="KW-0472">Membrane</keyword>
<evidence type="ECO:0000256" key="1">
    <source>
        <dbReference type="ARBA" id="ARBA00004141"/>
    </source>
</evidence>
<evidence type="ECO:0000256" key="2">
    <source>
        <dbReference type="ARBA" id="ARBA00022692"/>
    </source>
</evidence>
<feature type="domain" description="ABC-2 type transporter transmembrane" evidence="6">
    <location>
        <begin position="25"/>
        <end position="357"/>
    </location>
</feature>
<keyword evidence="2 5" id="KW-0812">Transmembrane</keyword>
<gene>
    <name evidence="7" type="ORF">EAX62_07675</name>
</gene>
<feature type="transmembrane region" description="Helical" evidence="5">
    <location>
        <begin position="220"/>
        <end position="245"/>
    </location>
</feature>
<evidence type="ECO:0000256" key="3">
    <source>
        <dbReference type="ARBA" id="ARBA00022989"/>
    </source>
</evidence>
<dbReference type="GO" id="GO:0140359">
    <property type="term" value="F:ABC-type transporter activity"/>
    <property type="evidence" value="ECO:0007669"/>
    <property type="project" value="InterPro"/>
</dbReference>
<dbReference type="PANTHER" id="PTHR43471">
    <property type="entry name" value="ABC TRANSPORTER PERMEASE"/>
    <property type="match status" value="1"/>
</dbReference>
<name>A0A3M0G3U2_9ACTN</name>